<keyword evidence="1" id="KW-0732">Signal</keyword>
<dbReference type="InParanoid" id="A0A6M4H3F9"/>
<reference evidence="2 3" key="1">
    <citation type="submission" date="2020-04" db="EMBL/GenBank/DDBJ databases">
        <title>Usitatibacter rugosus gen. nov., sp. nov. and Usitatibacter palustris sp. nov., novel members of Usitatibacteraceae fam. nov. within the order Nitrosomonadales isolated from soil.</title>
        <authorList>
            <person name="Huber K.J."/>
            <person name="Neumann-Schaal M."/>
            <person name="Geppert A."/>
            <person name="Luckner M."/>
            <person name="Wanner G."/>
            <person name="Overmann J."/>
        </authorList>
    </citation>
    <scope>NUCLEOTIDE SEQUENCE [LARGE SCALE GENOMIC DNA]</scope>
    <source>
        <strain evidence="2 3">Swamp67</strain>
    </source>
</reference>
<feature type="signal peptide" evidence="1">
    <location>
        <begin position="1"/>
        <end position="20"/>
    </location>
</feature>
<dbReference type="KEGG" id="upl:DSM104440_00675"/>
<accession>A0A6M4H3F9</accession>
<sequence length="159" mass="17883">MKRLAAVLFACAAAAPFAQAGTRLDDSGSPRSRVEVQSRWLHHDEGLSPERLNAMVADITNLEFRLDTSRYVGKRARIYFVIPDFISGLRSVSGMRVEWRSRGTFLPGSALPGQRALVYDGLIQRPSIHESLDLQIYLDARHIDRITRFDPSFEIDVAP</sequence>
<dbReference type="AlphaFoldDB" id="A0A6M4H3F9"/>
<dbReference type="Proteomes" id="UP000503096">
    <property type="component" value="Chromosome"/>
</dbReference>
<feature type="chain" id="PRO_5026907162" evidence="1">
    <location>
        <begin position="21"/>
        <end position="159"/>
    </location>
</feature>
<evidence type="ECO:0000256" key="1">
    <source>
        <dbReference type="SAM" id="SignalP"/>
    </source>
</evidence>
<evidence type="ECO:0000313" key="3">
    <source>
        <dbReference type="Proteomes" id="UP000503096"/>
    </source>
</evidence>
<gene>
    <name evidence="2" type="ORF">DSM104440_00675</name>
</gene>
<name>A0A6M4H3F9_9PROT</name>
<organism evidence="2 3">
    <name type="scientific">Usitatibacter palustris</name>
    <dbReference type="NCBI Taxonomy" id="2732487"/>
    <lineage>
        <taxon>Bacteria</taxon>
        <taxon>Pseudomonadati</taxon>
        <taxon>Pseudomonadota</taxon>
        <taxon>Betaproteobacteria</taxon>
        <taxon>Nitrosomonadales</taxon>
        <taxon>Usitatibacteraceae</taxon>
        <taxon>Usitatibacter</taxon>
    </lineage>
</organism>
<proteinExistence type="predicted"/>
<protein>
    <submittedName>
        <fullName evidence="2">Uncharacterized protein</fullName>
    </submittedName>
</protein>
<keyword evidence="3" id="KW-1185">Reference proteome</keyword>
<dbReference type="RefSeq" id="WP_171160623.1">
    <property type="nucleotide sequence ID" value="NZ_CP053073.1"/>
</dbReference>
<dbReference type="EMBL" id="CP053073">
    <property type="protein sequence ID" value="QJR13885.1"/>
    <property type="molecule type" value="Genomic_DNA"/>
</dbReference>
<evidence type="ECO:0000313" key="2">
    <source>
        <dbReference type="EMBL" id="QJR13885.1"/>
    </source>
</evidence>